<name>A0A3N1GAE9_9ACTN</name>
<dbReference type="GO" id="GO:0019120">
    <property type="term" value="F:hydrolase activity, acting on acid halide bonds, in C-halide compounds"/>
    <property type="evidence" value="ECO:0007669"/>
    <property type="project" value="InterPro"/>
</dbReference>
<comment type="caution">
    <text evidence="3">The sequence shown here is derived from an EMBL/GenBank/DDBJ whole genome shotgun (WGS) entry which is preliminary data.</text>
</comment>
<dbReference type="RefSeq" id="WP_123380787.1">
    <property type="nucleotide sequence ID" value="NZ_RJKN01000007.1"/>
</dbReference>
<evidence type="ECO:0000313" key="4">
    <source>
        <dbReference type="Proteomes" id="UP000276232"/>
    </source>
</evidence>
<organism evidence="3 4">
    <name type="scientific">Pseudokineococcus lusitanus</name>
    <dbReference type="NCBI Taxonomy" id="763993"/>
    <lineage>
        <taxon>Bacteria</taxon>
        <taxon>Bacillati</taxon>
        <taxon>Actinomycetota</taxon>
        <taxon>Actinomycetes</taxon>
        <taxon>Kineosporiales</taxon>
        <taxon>Kineosporiaceae</taxon>
        <taxon>Pseudokineococcus</taxon>
    </lineage>
</organism>
<dbReference type="PANTHER" id="PTHR43316:SF3">
    <property type="entry name" value="HALOACID DEHALOGENASE, TYPE II (AFU_ORTHOLOGUE AFUA_2G07750)-RELATED"/>
    <property type="match status" value="1"/>
</dbReference>
<dbReference type="OrthoDB" id="3774052at2"/>
<dbReference type="EMBL" id="RJKN01000007">
    <property type="protein sequence ID" value="ROP27191.1"/>
    <property type="molecule type" value="Genomic_DNA"/>
</dbReference>
<dbReference type="PRINTS" id="PR00413">
    <property type="entry name" value="HADHALOGNASE"/>
</dbReference>
<dbReference type="InterPro" id="IPR006328">
    <property type="entry name" value="2-HAD"/>
</dbReference>
<keyword evidence="4" id="KW-1185">Reference proteome</keyword>
<dbReference type="InterPro" id="IPR023214">
    <property type="entry name" value="HAD_sf"/>
</dbReference>
<evidence type="ECO:0000256" key="1">
    <source>
        <dbReference type="ARBA" id="ARBA00008106"/>
    </source>
</evidence>
<sequence length="234" mass="24163">MTAAPPTALLVLDVNETLTDLRPLAGRFVDVGAPAHLVPRWFATVLRDGFGLAAAGASARFADLAADALRTVLHGEDLDGDLDAAVDHVLAGLAELPLHPDVAPGLRALRDAGHRVVALTNGAAAQAEQLLARGGVVDDLEAVLSVEDAGVWKPARAAYEHAARTCGVPLAGATLVACHPWDVDGAARSGLGTVWVDRTGSPYPRSLTAPDLRVTGLDDLARRLGRRAAGAGRP</sequence>
<dbReference type="InterPro" id="IPR051540">
    <property type="entry name" value="S-2-haloacid_dehalogenase"/>
</dbReference>
<comment type="similarity">
    <text evidence="1">Belongs to the HAD-like hydrolase superfamily. S-2-haloalkanoic acid dehalogenase family.</text>
</comment>
<dbReference type="NCBIfam" id="TIGR01428">
    <property type="entry name" value="HAD_type_II"/>
    <property type="match status" value="1"/>
</dbReference>
<dbReference type="SUPFAM" id="SSF56784">
    <property type="entry name" value="HAD-like"/>
    <property type="match status" value="1"/>
</dbReference>
<accession>A0A3N1GAE9</accession>
<dbReference type="PANTHER" id="PTHR43316">
    <property type="entry name" value="HYDROLASE, HALOACID DELAHOGENASE-RELATED"/>
    <property type="match status" value="1"/>
</dbReference>
<proteinExistence type="inferred from homology"/>
<gene>
    <name evidence="3" type="ORF">EDC03_2715</name>
</gene>
<protein>
    <submittedName>
        <fullName evidence="3">2-haloacid dehalogenase</fullName>
    </submittedName>
</protein>
<dbReference type="InterPro" id="IPR023198">
    <property type="entry name" value="PGP-like_dom2"/>
</dbReference>
<dbReference type="Proteomes" id="UP000276232">
    <property type="component" value="Unassembled WGS sequence"/>
</dbReference>
<dbReference type="InterPro" id="IPR036412">
    <property type="entry name" value="HAD-like_sf"/>
</dbReference>
<dbReference type="Gene3D" id="1.10.150.240">
    <property type="entry name" value="Putative phosphatase, domain 2"/>
    <property type="match status" value="1"/>
</dbReference>
<evidence type="ECO:0000256" key="2">
    <source>
        <dbReference type="ARBA" id="ARBA00022801"/>
    </source>
</evidence>
<dbReference type="Pfam" id="PF00702">
    <property type="entry name" value="Hydrolase"/>
    <property type="match status" value="1"/>
</dbReference>
<dbReference type="InParanoid" id="A0A3N1GAE9"/>
<reference evidence="3 4" key="1">
    <citation type="journal article" date="2015" name="Stand. Genomic Sci.">
        <title>Genomic Encyclopedia of Bacterial and Archaeal Type Strains, Phase III: the genomes of soil and plant-associated and newly described type strains.</title>
        <authorList>
            <person name="Whitman W.B."/>
            <person name="Woyke T."/>
            <person name="Klenk H.P."/>
            <person name="Zhou Y."/>
            <person name="Lilburn T.G."/>
            <person name="Beck B.J."/>
            <person name="De Vos P."/>
            <person name="Vandamme P."/>
            <person name="Eisen J.A."/>
            <person name="Garrity G."/>
            <person name="Hugenholtz P."/>
            <person name="Kyrpides N.C."/>
        </authorList>
    </citation>
    <scope>NUCLEOTIDE SEQUENCE [LARGE SCALE GENOMIC DNA]</scope>
    <source>
        <strain evidence="3 4">CECT 7306</strain>
    </source>
</reference>
<dbReference type="AlphaFoldDB" id="A0A3N1GAE9"/>
<keyword evidence="2" id="KW-0378">Hydrolase</keyword>
<evidence type="ECO:0000313" key="3">
    <source>
        <dbReference type="EMBL" id="ROP27191.1"/>
    </source>
</evidence>
<dbReference type="Gene3D" id="3.40.50.1000">
    <property type="entry name" value="HAD superfamily/HAD-like"/>
    <property type="match status" value="1"/>
</dbReference>
<dbReference type="InterPro" id="IPR006439">
    <property type="entry name" value="HAD-SF_hydro_IA"/>
</dbReference>